<dbReference type="GO" id="GO:0035091">
    <property type="term" value="F:phosphatidylinositol binding"/>
    <property type="evidence" value="ECO:0007669"/>
    <property type="project" value="TreeGrafter"/>
</dbReference>
<dbReference type="InterPro" id="IPR051702">
    <property type="entry name" value="SH3_domain_YSC84-like"/>
</dbReference>
<dbReference type="InterPro" id="IPR007461">
    <property type="entry name" value="Ysc84_actin-binding"/>
</dbReference>
<evidence type="ECO:0000256" key="1">
    <source>
        <dbReference type="SAM" id="MobiDB-lite"/>
    </source>
</evidence>
<dbReference type="PANTHER" id="PTHR15629">
    <property type="entry name" value="SH3YL1 PROTEIN"/>
    <property type="match status" value="1"/>
</dbReference>
<keyword evidence="4" id="KW-1185">Reference proteome</keyword>
<proteinExistence type="predicted"/>
<dbReference type="EMBL" id="JAGPNK010000005">
    <property type="protein sequence ID" value="KAH7320631.1"/>
    <property type="molecule type" value="Genomic_DNA"/>
</dbReference>
<feature type="non-terminal residue" evidence="3">
    <location>
        <position position="201"/>
    </location>
</feature>
<comment type="caution">
    <text evidence="3">The sequence shown here is derived from an EMBL/GenBank/DDBJ whole genome shotgun (WGS) entry which is preliminary data.</text>
</comment>
<evidence type="ECO:0000259" key="2">
    <source>
        <dbReference type="Pfam" id="PF04366"/>
    </source>
</evidence>
<evidence type="ECO:0000313" key="3">
    <source>
        <dbReference type="EMBL" id="KAH7320631.1"/>
    </source>
</evidence>
<gene>
    <name evidence="3" type="ORF">B0I35DRAFT_322360</name>
</gene>
<dbReference type="OrthoDB" id="10255128at2759"/>
<name>A0A8K0WSZ3_9HYPO</name>
<dbReference type="Proteomes" id="UP000813444">
    <property type="component" value="Unassembled WGS sequence"/>
</dbReference>
<organism evidence="3 4">
    <name type="scientific">Stachybotrys elegans</name>
    <dbReference type="NCBI Taxonomy" id="80388"/>
    <lineage>
        <taxon>Eukaryota</taxon>
        <taxon>Fungi</taxon>
        <taxon>Dikarya</taxon>
        <taxon>Ascomycota</taxon>
        <taxon>Pezizomycotina</taxon>
        <taxon>Sordariomycetes</taxon>
        <taxon>Hypocreomycetidae</taxon>
        <taxon>Hypocreales</taxon>
        <taxon>Stachybotryaceae</taxon>
        <taxon>Stachybotrys</taxon>
    </lineage>
</organism>
<evidence type="ECO:0000313" key="4">
    <source>
        <dbReference type="Proteomes" id="UP000813444"/>
    </source>
</evidence>
<protein>
    <recommendedName>
        <fullName evidence="2">Ysc84 actin-binding domain-containing protein</fullName>
    </recommendedName>
</protein>
<reference evidence="3" key="1">
    <citation type="journal article" date="2021" name="Nat. Commun.">
        <title>Genetic determinants of endophytism in the Arabidopsis root mycobiome.</title>
        <authorList>
            <person name="Mesny F."/>
            <person name="Miyauchi S."/>
            <person name="Thiergart T."/>
            <person name="Pickel B."/>
            <person name="Atanasova L."/>
            <person name="Karlsson M."/>
            <person name="Huettel B."/>
            <person name="Barry K.W."/>
            <person name="Haridas S."/>
            <person name="Chen C."/>
            <person name="Bauer D."/>
            <person name="Andreopoulos W."/>
            <person name="Pangilinan J."/>
            <person name="LaButti K."/>
            <person name="Riley R."/>
            <person name="Lipzen A."/>
            <person name="Clum A."/>
            <person name="Drula E."/>
            <person name="Henrissat B."/>
            <person name="Kohler A."/>
            <person name="Grigoriev I.V."/>
            <person name="Martin F.M."/>
            <person name="Hacquard S."/>
        </authorList>
    </citation>
    <scope>NUCLEOTIDE SEQUENCE</scope>
    <source>
        <strain evidence="3">MPI-CAGE-CH-0235</strain>
    </source>
</reference>
<feature type="non-terminal residue" evidence="3">
    <location>
        <position position="1"/>
    </location>
</feature>
<dbReference type="PANTHER" id="PTHR15629:SF8">
    <property type="entry name" value="DUF500 DOMAIN PROTEIN (AFU_ORTHOLOGUE AFUA_5G07310)"/>
    <property type="match status" value="1"/>
</dbReference>
<dbReference type="Pfam" id="PF04366">
    <property type="entry name" value="Ysc84"/>
    <property type="match status" value="1"/>
</dbReference>
<accession>A0A8K0WSZ3</accession>
<feature type="region of interest" description="Disordered" evidence="1">
    <location>
        <begin position="182"/>
        <end position="201"/>
    </location>
</feature>
<feature type="domain" description="Ysc84 actin-binding" evidence="2">
    <location>
        <begin position="53"/>
        <end position="178"/>
    </location>
</feature>
<dbReference type="AlphaFoldDB" id="A0A8K0WSZ3"/>
<sequence length="201" mass="20855">IPPQVIQRAVGLAIFTTLRAGFHFSGSAGSGIIVSRLPDGSWSPPSGIQVLSIGTGFQFGVDIYDCVCVINTQEALSSFMKQTRVSLGSDIAISAGPYGAGAALDGSASSVLSPVFSYVTSRGFYAGVQIDGTAIVERREANAAFYGQPVPVAQILQGKVSVPQEASLAALMDVLAAAEARPETRSTGVSEMRYTDETTGE</sequence>